<dbReference type="Gene3D" id="3.30.1690.10">
    <property type="entry name" value="TcpA-like pilin"/>
    <property type="match status" value="1"/>
</dbReference>
<dbReference type="NCBIfam" id="TIGR02532">
    <property type="entry name" value="IV_pilin_GFxxxE"/>
    <property type="match status" value="1"/>
</dbReference>
<keyword evidence="1" id="KW-0812">Transmembrane</keyword>
<reference evidence="3 4" key="1">
    <citation type="submission" date="2021-08" db="EMBL/GenBank/DDBJ databases">
        <authorList>
            <person name="Peeters C."/>
        </authorList>
    </citation>
    <scope>NUCLEOTIDE SEQUENCE [LARGE SCALE GENOMIC DNA]</scope>
    <source>
        <strain evidence="3 4">LMG 23994</strain>
    </source>
</reference>
<organism evidence="3 4">
    <name type="scientific">Cupriavidus pinatubonensis</name>
    <dbReference type="NCBI Taxonomy" id="248026"/>
    <lineage>
        <taxon>Bacteria</taxon>
        <taxon>Pseudomonadati</taxon>
        <taxon>Pseudomonadota</taxon>
        <taxon>Betaproteobacteria</taxon>
        <taxon>Burkholderiales</taxon>
        <taxon>Burkholderiaceae</taxon>
        <taxon>Cupriavidus</taxon>
    </lineage>
</organism>
<evidence type="ECO:0000313" key="4">
    <source>
        <dbReference type="Proteomes" id="UP000701702"/>
    </source>
</evidence>
<feature type="domain" description="Type 4 secretion system PilS N-terminal" evidence="2">
    <location>
        <begin position="53"/>
        <end position="185"/>
    </location>
</feature>
<keyword evidence="1" id="KW-0472">Membrane</keyword>
<keyword evidence="1" id="KW-1133">Transmembrane helix</keyword>
<dbReference type="InterPro" id="IPR045584">
    <property type="entry name" value="Pilin-like"/>
</dbReference>
<proteinExistence type="predicted"/>
<dbReference type="RefSeq" id="WP_224001476.1">
    <property type="nucleotide sequence ID" value="NZ_CAJZAF010000007.1"/>
</dbReference>
<name>A0ABN7Y9J6_9BURK</name>
<accession>A0ABN7Y9J6</accession>
<dbReference type="Proteomes" id="UP000701702">
    <property type="component" value="Unassembled WGS sequence"/>
</dbReference>
<sequence>MTKTTRSSFMNRNWKAKEGQKGFTALELIVVLIVGLGIIALAASRMDMLFGNSNVNEETANLSTLLSNTRNLKTISGYGAAGANLVPQLISTNGLPKNMTVTAGVPYNVWGGAVTVISNGLTHSIGYATVPQDACVKMATKGNKGGVFASVKVNAATAVTGEYTTAQATTDCSSATANTITWTSNT</sequence>
<dbReference type="EMBL" id="CAJZAF010000007">
    <property type="protein sequence ID" value="CAG9170075.1"/>
    <property type="molecule type" value="Genomic_DNA"/>
</dbReference>
<gene>
    <name evidence="3" type="ORF">LMG23994_01807</name>
</gene>
<dbReference type="SUPFAM" id="SSF54523">
    <property type="entry name" value="Pili subunits"/>
    <property type="match status" value="1"/>
</dbReference>
<feature type="transmembrane region" description="Helical" evidence="1">
    <location>
        <begin position="21"/>
        <end position="43"/>
    </location>
</feature>
<dbReference type="InterPro" id="IPR012902">
    <property type="entry name" value="N_methyl_site"/>
</dbReference>
<evidence type="ECO:0000259" key="2">
    <source>
        <dbReference type="Pfam" id="PF08805"/>
    </source>
</evidence>
<evidence type="ECO:0000313" key="3">
    <source>
        <dbReference type="EMBL" id="CAG9170075.1"/>
    </source>
</evidence>
<comment type="caution">
    <text evidence="3">The sequence shown here is derived from an EMBL/GenBank/DDBJ whole genome shotgun (WGS) entry which is preliminary data.</text>
</comment>
<evidence type="ECO:0000256" key="1">
    <source>
        <dbReference type="SAM" id="Phobius"/>
    </source>
</evidence>
<dbReference type="InterPro" id="IPR014911">
    <property type="entry name" value="PilS_N"/>
</dbReference>
<dbReference type="Pfam" id="PF08805">
    <property type="entry name" value="PilS"/>
    <property type="match status" value="1"/>
</dbReference>
<keyword evidence="4" id="KW-1185">Reference proteome</keyword>
<protein>
    <recommendedName>
        <fullName evidence="2">Type 4 secretion system PilS N-terminal domain-containing protein</fullName>
    </recommendedName>
</protein>